<feature type="region of interest" description="Disordered" evidence="1">
    <location>
        <begin position="201"/>
        <end position="252"/>
    </location>
</feature>
<dbReference type="SUPFAM" id="SSF54197">
    <property type="entry name" value="HIT-like"/>
    <property type="match status" value="1"/>
</dbReference>
<dbReference type="PROSITE" id="PS00892">
    <property type="entry name" value="HIT_1"/>
    <property type="match status" value="1"/>
</dbReference>
<feature type="compositionally biased region" description="Basic and acidic residues" evidence="1">
    <location>
        <begin position="233"/>
        <end position="245"/>
    </location>
</feature>
<dbReference type="EMBL" id="KV423969">
    <property type="protein sequence ID" value="KZT57048.1"/>
    <property type="molecule type" value="Genomic_DNA"/>
</dbReference>
<evidence type="ECO:0000256" key="1">
    <source>
        <dbReference type="SAM" id="MobiDB-lite"/>
    </source>
</evidence>
<dbReference type="PANTHER" id="PTHR12486">
    <property type="entry name" value="APRATAXIN-RELATED"/>
    <property type="match status" value="1"/>
</dbReference>
<dbReference type="Gene3D" id="3.30.428.10">
    <property type="entry name" value="HIT-like"/>
    <property type="match status" value="1"/>
</dbReference>
<sequence>MSWMKVLENYAKTVPHNLPKDILLSSTENTVTIKDAYPKAMYHYLVLPRLPSSLVTSTSQLSSLRSLLSGDKAEALRVVKVLGADAELAKFHILEDMRKKHGFEWTVNIGFHSVPSMDHLHVHVISSDLISPALKNKKHYNSFHPTLGFFLHLDNVLLWLTEEKLASRLNLNTAKSEALLKTDLVCFKCDEPFKQIPRLKEHLEDEWKKEKRPAPRHSAKKREHGADDGETQEPAKKAKIVRSDDVPSSPNE</sequence>
<feature type="domain" description="Aprataxin C2HE/C2H2/C2HC zinc finger" evidence="2">
    <location>
        <begin position="146"/>
        <end position="209"/>
    </location>
</feature>
<dbReference type="GO" id="GO:0030983">
    <property type="term" value="F:mismatched DNA binding"/>
    <property type="evidence" value="ECO:0007669"/>
    <property type="project" value="TreeGrafter"/>
</dbReference>
<dbReference type="InParanoid" id="A0A165FPX5"/>
<dbReference type="GO" id="GO:0000012">
    <property type="term" value="P:single strand break repair"/>
    <property type="evidence" value="ECO:0007669"/>
    <property type="project" value="TreeGrafter"/>
</dbReference>
<organism evidence="3 4">
    <name type="scientific">Calocera cornea HHB12733</name>
    <dbReference type="NCBI Taxonomy" id="1353952"/>
    <lineage>
        <taxon>Eukaryota</taxon>
        <taxon>Fungi</taxon>
        <taxon>Dikarya</taxon>
        <taxon>Basidiomycota</taxon>
        <taxon>Agaricomycotina</taxon>
        <taxon>Dacrymycetes</taxon>
        <taxon>Dacrymycetales</taxon>
        <taxon>Dacrymycetaceae</taxon>
        <taxon>Calocera</taxon>
    </lineage>
</organism>
<dbReference type="GO" id="GO:0005634">
    <property type="term" value="C:nucleus"/>
    <property type="evidence" value="ECO:0007669"/>
    <property type="project" value="TreeGrafter"/>
</dbReference>
<dbReference type="GO" id="GO:0033699">
    <property type="term" value="F:DNA 5'-adenosine monophosphate hydrolase activity"/>
    <property type="evidence" value="ECO:0007669"/>
    <property type="project" value="TreeGrafter"/>
</dbReference>
<dbReference type="AlphaFoldDB" id="A0A165FPX5"/>
<dbReference type="Pfam" id="PF16278">
    <property type="entry name" value="zf-C2HE"/>
    <property type="match status" value="1"/>
</dbReference>
<dbReference type="PANTHER" id="PTHR12486:SF4">
    <property type="entry name" value="APRATAXIN"/>
    <property type="match status" value="1"/>
</dbReference>
<proteinExistence type="predicted"/>
<dbReference type="InterPro" id="IPR032566">
    <property type="entry name" value="Znf-C2HE"/>
</dbReference>
<evidence type="ECO:0000259" key="2">
    <source>
        <dbReference type="Pfam" id="PF16278"/>
    </source>
</evidence>
<feature type="compositionally biased region" description="Basic residues" evidence="1">
    <location>
        <begin position="214"/>
        <end position="223"/>
    </location>
</feature>
<dbReference type="GO" id="GO:0003725">
    <property type="term" value="F:double-stranded RNA binding"/>
    <property type="evidence" value="ECO:0007669"/>
    <property type="project" value="TreeGrafter"/>
</dbReference>
<dbReference type="Proteomes" id="UP000076842">
    <property type="component" value="Unassembled WGS sequence"/>
</dbReference>
<dbReference type="Pfam" id="PF11969">
    <property type="entry name" value="DcpS_C"/>
    <property type="match status" value="1"/>
</dbReference>
<keyword evidence="4" id="KW-1185">Reference proteome</keyword>
<name>A0A165FPX5_9BASI</name>
<reference evidence="3 4" key="1">
    <citation type="journal article" date="2016" name="Mol. Biol. Evol.">
        <title>Comparative Genomics of Early-Diverging Mushroom-Forming Fungi Provides Insights into the Origins of Lignocellulose Decay Capabilities.</title>
        <authorList>
            <person name="Nagy L.G."/>
            <person name="Riley R."/>
            <person name="Tritt A."/>
            <person name="Adam C."/>
            <person name="Daum C."/>
            <person name="Floudas D."/>
            <person name="Sun H."/>
            <person name="Yadav J.S."/>
            <person name="Pangilinan J."/>
            <person name="Larsson K.H."/>
            <person name="Matsuura K."/>
            <person name="Barry K."/>
            <person name="Labutti K."/>
            <person name="Kuo R."/>
            <person name="Ohm R.A."/>
            <person name="Bhattacharya S.S."/>
            <person name="Shirouzu T."/>
            <person name="Yoshinaga Y."/>
            <person name="Martin F.M."/>
            <person name="Grigoriev I.V."/>
            <person name="Hibbett D.S."/>
        </authorList>
    </citation>
    <scope>NUCLEOTIDE SEQUENCE [LARGE SCALE GENOMIC DNA]</scope>
    <source>
        <strain evidence="3 4">HHB12733</strain>
    </source>
</reference>
<dbReference type="STRING" id="1353952.A0A165FPX5"/>
<evidence type="ECO:0000313" key="4">
    <source>
        <dbReference type="Proteomes" id="UP000076842"/>
    </source>
</evidence>
<accession>A0A165FPX5</accession>
<gene>
    <name evidence="3" type="ORF">CALCODRAFT_496720</name>
</gene>
<evidence type="ECO:0000313" key="3">
    <source>
        <dbReference type="EMBL" id="KZT57048.1"/>
    </source>
</evidence>
<dbReference type="OrthoDB" id="3512845at2759"/>
<dbReference type="GO" id="GO:1990165">
    <property type="term" value="F:single-strand break-containing DNA binding"/>
    <property type="evidence" value="ECO:0007669"/>
    <property type="project" value="TreeGrafter"/>
</dbReference>
<protein>
    <submittedName>
        <fullName evidence="3">HIT-like protein</fullName>
    </submittedName>
</protein>
<dbReference type="InterPro" id="IPR019808">
    <property type="entry name" value="Histidine_triad_CS"/>
</dbReference>
<feature type="compositionally biased region" description="Basic and acidic residues" evidence="1">
    <location>
        <begin position="201"/>
        <end position="213"/>
    </location>
</feature>
<dbReference type="InterPro" id="IPR036265">
    <property type="entry name" value="HIT-like_sf"/>
</dbReference>
<dbReference type="FunCoup" id="A0A165FPX5">
    <property type="interactions" value="405"/>
</dbReference>
<dbReference type="GO" id="GO:0003697">
    <property type="term" value="F:single-stranded DNA binding"/>
    <property type="evidence" value="ECO:0007669"/>
    <property type="project" value="TreeGrafter"/>
</dbReference>